<gene>
    <name evidence="6" type="ORF">AAY24_12965</name>
</gene>
<dbReference type="GO" id="GO:0016787">
    <property type="term" value="F:hydrolase activity"/>
    <property type="evidence" value="ECO:0007669"/>
    <property type="project" value="UniProtKB-UniRule"/>
</dbReference>
<name>A0A0F7K1R9_9GAMM</name>
<evidence type="ECO:0000256" key="3">
    <source>
        <dbReference type="ARBA" id="ARBA00023098"/>
    </source>
</evidence>
<dbReference type="PROSITE" id="PS51635">
    <property type="entry name" value="PNPLA"/>
    <property type="match status" value="1"/>
</dbReference>
<feature type="short sequence motif" description="GXSXG" evidence="4">
    <location>
        <begin position="40"/>
        <end position="44"/>
    </location>
</feature>
<keyword evidence="2 4" id="KW-0442">Lipid degradation</keyword>
<evidence type="ECO:0000256" key="2">
    <source>
        <dbReference type="ARBA" id="ARBA00022963"/>
    </source>
</evidence>
<evidence type="ECO:0000256" key="4">
    <source>
        <dbReference type="PROSITE-ProRule" id="PRU01161"/>
    </source>
</evidence>
<dbReference type="CDD" id="cd07209">
    <property type="entry name" value="Pat_hypo_Ecoli_Z1214_like"/>
    <property type="match status" value="1"/>
</dbReference>
<keyword evidence="3 4" id="KW-0443">Lipid metabolism</keyword>
<dbReference type="Gene3D" id="3.40.1090.10">
    <property type="entry name" value="Cytosolic phospholipase A2 catalytic domain"/>
    <property type="match status" value="1"/>
</dbReference>
<keyword evidence="7" id="KW-1185">Reference proteome</keyword>
<feature type="domain" description="PNPLA" evidence="5">
    <location>
        <begin position="8"/>
        <end position="197"/>
    </location>
</feature>
<dbReference type="EMBL" id="CP011412">
    <property type="protein sequence ID" value="AKH21115.1"/>
    <property type="molecule type" value="Genomic_DNA"/>
</dbReference>
<proteinExistence type="predicted"/>
<evidence type="ECO:0000313" key="6">
    <source>
        <dbReference type="EMBL" id="AKH21115.1"/>
    </source>
</evidence>
<dbReference type="PATRIC" id="fig|1543721.4.peg.2680"/>
<dbReference type="RefSeq" id="WP_046860044.1">
    <property type="nucleotide sequence ID" value="NZ_CP011412.1"/>
</dbReference>
<dbReference type="KEGG" id="seds:AAY24_12965"/>
<feature type="active site" description="Proton acceptor" evidence="4">
    <location>
        <position position="184"/>
    </location>
</feature>
<reference evidence="6 7" key="1">
    <citation type="journal article" date="2015" name="Genome Announc.">
        <title>Complete Genome Sequence of Sedimenticola thiotaurini Strain SIP-G1, a Polyphosphate- and Polyhydroxyalkanoate-Accumulating Sulfur-Oxidizing Gammaproteobacterium Isolated from Salt Marsh Sediments.</title>
        <authorList>
            <person name="Flood B.E."/>
            <person name="Jones D.S."/>
            <person name="Bailey J.V."/>
        </authorList>
    </citation>
    <scope>NUCLEOTIDE SEQUENCE [LARGE SCALE GENOMIC DNA]</scope>
    <source>
        <strain evidence="6 7">SIP-G1</strain>
    </source>
</reference>
<dbReference type="Pfam" id="PF01734">
    <property type="entry name" value="Patatin"/>
    <property type="match status" value="1"/>
</dbReference>
<dbReference type="InterPro" id="IPR002641">
    <property type="entry name" value="PNPLA_dom"/>
</dbReference>
<dbReference type="PANTHER" id="PTHR14226:SF57">
    <property type="entry name" value="BLR7027 PROTEIN"/>
    <property type="match status" value="1"/>
</dbReference>
<dbReference type="GO" id="GO:0016042">
    <property type="term" value="P:lipid catabolic process"/>
    <property type="evidence" value="ECO:0007669"/>
    <property type="project" value="UniProtKB-UniRule"/>
</dbReference>
<dbReference type="OrthoDB" id="9798773at2"/>
<dbReference type="InterPro" id="IPR050301">
    <property type="entry name" value="NTE"/>
</dbReference>
<accession>A0A0F7K1R9</accession>
<feature type="short sequence motif" description="DGA/G" evidence="4">
    <location>
        <begin position="184"/>
        <end position="186"/>
    </location>
</feature>
<dbReference type="PANTHER" id="PTHR14226">
    <property type="entry name" value="NEUROPATHY TARGET ESTERASE/SWISS CHEESE D.MELANOGASTER"/>
    <property type="match status" value="1"/>
</dbReference>
<dbReference type="SUPFAM" id="SSF52151">
    <property type="entry name" value="FabD/lysophospholipase-like"/>
    <property type="match status" value="1"/>
</dbReference>
<feature type="short sequence motif" description="GXGXXG" evidence="4">
    <location>
        <begin position="12"/>
        <end position="17"/>
    </location>
</feature>
<evidence type="ECO:0000313" key="7">
    <source>
        <dbReference type="Proteomes" id="UP000034410"/>
    </source>
</evidence>
<feature type="active site" description="Nucleophile" evidence="4">
    <location>
        <position position="42"/>
    </location>
</feature>
<sequence>MTRTCTALALQGGGALGAYEYGALKALYEQPGFNPAVVTGVSIGAFAAAVLVGPRGDPIRALGKMWQQLTLPDAPFVSDTLQATLSLFGNEAMYRLNPGYLTAPWLATSVYDTEPLRESLLQWVDFDRLNNSDTFVAVTAVDIESGELIEFNNRQGLTIDHILASGSLPPGFPAVTVDGHTYWDGGLVCNTPLRAAINALEQIAPAGAEVRRELIVIDAFRQQAPLPGQFTDVIERAFEITFASKLKLDLKLFRKLNAIIELVDEIDQALPVDSPIRQLPAYRRLRDYRHIDQLLVISNQADGELGGPADFSAATIQRRIAAGYRDGQQAIQANQSAP</sequence>
<protein>
    <recommendedName>
        <fullName evidence="5">PNPLA domain-containing protein</fullName>
    </recommendedName>
</protein>
<dbReference type="AlphaFoldDB" id="A0A0F7K1R9"/>
<keyword evidence="1 4" id="KW-0378">Hydrolase</keyword>
<dbReference type="InterPro" id="IPR016035">
    <property type="entry name" value="Acyl_Trfase/lysoPLipase"/>
</dbReference>
<evidence type="ECO:0000256" key="1">
    <source>
        <dbReference type="ARBA" id="ARBA00022801"/>
    </source>
</evidence>
<dbReference type="Proteomes" id="UP000034410">
    <property type="component" value="Chromosome"/>
</dbReference>
<organism evidence="6 7">
    <name type="scientific">Sedimenticola thiotaurini</name>
    <dbReference type="NCBI Taxonomy" id="1543721"/>
    <lineage>
        <taxon>Bacteria</taxon>
        <taxon>Pseudomonadati</taxon>
        <taxon>Pseudomonadota</taxon>
        <taxon>Gammaproteobacteria</taxon>
        <taxon>Chromatiales</taxon>
        <taxon>Sedimenticolaceae</taxon>
        <taxon>Sedimenticola</taxon>
    </lineage>
</organism>
<evidence type="ECO:0000259" key="5">
    <source>
        <dbReference type="PROSITE" id="PS51635"/>
    </source>
</evidence>